<reference evidence="1" key="1">
    <citation type="submission" date="2015-11" db="EMBL/GenBank/DDBJ databases">
        <title>De novo transcriptome assembly of four potential Pierce s Disease insect vectors from Arizona vineyards.</title>
        <authorList>
            <person name="Tassone E.E."/>
        </authorList>
    </citation>
    <scope>NUCLEOTIDE SEQUENCE</scope>
</reference>
<evidence type="ECO:0000313" key="1">
    <source>
        <dbReference type="EMBL" id="JAT39507.1"/>
    </source>
</evidence>
<feature type="non-terminal residue" evidence="1">
    <location>
        <position position="1"/>
    </location>
</feature>
<gene>
    <name evidence="1" type="ORF">g.48292</name>
</gene>
<accession>A0A1B6MUB3</accession>
<dbReference type="AlphaFoldDB" id="A0A1B6MUB3"/>
<evidence type="ECO:0008006" key="2">
    <source>
        <dbReference type="Google" id="ProtNLM"/>
    </source>
</evidence>
<name>A0A1B6MUB3_9HEMI</name>
<dbReference type="PANTHER" id="PTHR47510:SF3">
    <property type="entry name" value="ENDO_EXONUCLEASE_PHOSPHATASE DOMAIN-CONTAINING PROTEIN"/>
    <property type="match status" value="1"/>
</dbReference>
<sequence>ANFDITLNKNTVREFLNLLRQYNFFCMNSNPTRGLHCLDNIFTNCQDLVVSCGVFDFPFSDHSGLILNLQKNLHSHTSFITNDEHKKPLVITIPKSATADLVDCLFSHDWDKLIMNENKLSAKEFFDSFFQIVKNKLLYCSTVKKPCHKLKSRNKNSWHTLEMTQIKEQLLFLHKLSKNSNCERLHKNYAGLKKHYKKTIQDAKLAYNVQTIENSSNKCKAAWKIIKEKTESSTTPLTITTVTPDSFNNYFITSVLQIKDDIVRPNTDCFTLLQNCNVKKSKFTFKSVSSDNIESAVKRLKNSESKDVFNLSNNLFKNIYHSFLIPLTLCINKCLTEGYFPDELKLSRAFLKYWTDSRQF</sequence>
<proteinExistence type="predicted"/>
<dbReference type="EMBL" id="GEBQ01000470">
    <property type="protein sequence ID" value="JAT39507.1"/>
    <property type="molecule type" value="Transcribed_RNA"/>
</dbReference>
<protein>
    <recommendedName>
        <fullName evidence="2">Endonuclease/exonuclease/phosphatase domain-containing protein</fullName>
    </recommendedName>
</protein>
<organism evidence="1">
    <name type="scientific">Graphocephala atropunctata</name>
    <dbReference type="NCBI Taxonomy" id="36148"/>
    <lineage>
        <taxon>Eukaryota</taxon>
        <taxon>Metazoa</taxon>
        <taxon>Ecdysozoa</taxon>
        <taxon>Arthropoda</taxon>
        <taxon>Hexapoda</taxon>
        <taxon>Insecta</taxon>
        <taxon>Pterygota</taxon>
        <taxon>Neoptera</taxon>
        <taxon>Paraneoptera</taxon>
        <taxon>Hemiptera</taxon>
        <taxon>Auchenorrhyncha</taxon>
        <taxon>Membracoidea</taxon>
        <taxon>Cicadellidae</taxon>
        <taxon>Cicadellinae</taxon>
        <taxon>Cicadellini</taxon>
        <taxon>Graphocephala</taxon>
    </lineage>
</organism>
<dbReference type="PANTHER" id="PTHR47510">
    <property type="entry name" value="REVERSE TRANSCRIPTASE DOMAIN-CONTAINING PROTEIN"/>
    <property type="match status" value="1"/>
</dbReference>